<comment type="cofactor">
    <cofactor evidence="2">
        <name>Zn(2+)</name>
        <dbReference type="ChEBI" id="CHEBI:29105"/>
    </cofactor>
</comment>
<keyword evidence="10" id="KW-0862">Zinc</keyword>
<sequence>MNKKLFLSFFIFSSMHSYAVTSPTITALTNHQPSKQLTANLRPPHKLNLLSEHSLFNNLPLQLTACRISDFENLQDSVLTNKVKSVNTSCINQLFSTNLQQTKAIFTEPQMLAVASEMVRLAKDYSGDNQNKILEIILFLRAGYYANWNYQDQLDPYSENLKKQVAYALDAFIANPHFKDVNAKHGDVLNEAIILIDSSELNAKYLDTLAVMLYRFNDSYLKHWGMRAAVNSIFTILFRGHQFNDFQQKVKDNPRMANTLSDFIKTNEKLLGTDNEFLLVNATREMARFLQYNTKSKNQVQSNVKRIFDDYSMLGSGAALWIGAAEMVNYYDPANCSYYGVCNFKDKLAAAVLPIRHQCDKSIVIRAQNISNQDLTITCNKLAQHKVTFHNKLNTNYNPVADDYNETLEVITFNTRKDYQTYAGALFDISTDNGGMYLEGDPADPNNQARFIAYERSTPDKTIIWNLEHEYTHYLDGRFNMWGGFNDLPLYSTVWWVEGLGEYMAYGDDYQAALDLAKTKAFQLSDLFYNNYNSGVNRIYRWGYLAVRYMFENQQNTLQQMLVYFRKGDYSNYNAYLSQIRYSFDTDFHNWLDKITDTDGDNGNCKGNTSTDRNDELITSKPKMLTSSYSQMFFIHVPDCATKFSLKLSGGTGDADLYLNQTGWPDTNNYDYASKQTGNEEEILINSPSSGYFHIMVNPKESYQQVKLSAHFSSKESH</sequence>
<evidence type="ECO:0000259" key="15">
    <source>
        <dbReference type="Pfam" id="PF08453"/>
    </source>
</evidence>
<dbReference type="Gene3D" id="1.10.390.20">
    <property type="match status" value="1"/>
</dbReference>
<gene>
    <name evidence="16" type="ORF">ORQ98_22600</name>
</gene>
<feature type="domain" description="Peptidase M9 collagenase N-terminal" evidence="15">
    <location>
        <begin position="66"/>
        <end position="247"/>
    </location>
</feature>
<keyword evidence="7" id="KW-0479">Metal-binding</keyword>
<dbReference type="Gene3D" id="2.60.120.380">
    <property type="match status" value="1"/>
</dbReference>
<evidence type="ECO:0000313" key="16">
    <source>
        <dbReference type="EMBL" id="MDE1464755.1"/>
    </source>
</evidence>
<proteinExistence type="predicted"/>
<keyword evidence="5" id="KW-0964">Secreted</keyword>
<accession>A0ABT5UEF2</accession>
<evidence type="ECO:0000256" key="6">
    <source>
        <dbReference type="ARBA" id="ARBA00022670"/>
    </source>
</evidence>
<comment type="subcellular location">
    <subcellularLocation>
        <location evidence="3">Secreted</location>
    </subcellularLocation>
</comment>
<dbReference type="PANTHER" id="PTHR13062:SF9">
    <property type="entry name" value="MICROBIAL COLLAGENASE"/>
    <property type="match status" value="1"/>
</dbReference>
<comment type="catalytic activity">
    <reaction evidence="1">
        <text>Digestion of native collagen in the triple helical region at Xaa-|-Gly bonds. With synthetic peptides, a preference is shown for Gly at P3 and P1', Pro and Ala at P2 and P2', and hydroxyproline, Ala or Arg at P3'.</text>
        <dbReference type="EC" id="3.4.24.3"/>
    </reaction>
</comment>
<evidence type="ECO:0000256" key="5">
    <source>
        <dbReference type="ARBA" id="ARBA00022525"/>
    </source>
</evidence>
<keyword evidence="6" id="KW-0645">Protease</keyword>
<evidence type="ECO:0000256" key="9">
    <source>
        <dbReference type="ARBA" id="ARBA00022801"/>
    </source>
</evidence>
<dbReference type="PRINTS" id="PR00931">
    <property type="entry name" value="MICOLLPTASE"/>
</dbReference>
<dbReference type="EMBL" id="JAPMOU010000041">
    <property type="protein sequence ID" value="MDE1464755.1"/>
    <property type="molecule type" value="Genomic_DNA"/>
</dbReference>
<evidence type="ECO:0000256" key="3">
    <source>
        <dbReference type="ARBA" id="ARBA00004613"/>
    </source>
</evidence>
<evidence type="ECO:0000256" key="8">
    <source>
        <dbReference type="ARBA" id="ARBA00022729"/>
    </source>
</evidence>
<comment type="caution">
    <text evidence="16">The sequence shown here is derived from an EMBL/GenBank/DDBJ whole genome shotgun (WGS) entry which is preliminary data.</text>
</comment>
<dbReference type="InterPro" id="IPR002169">
    <property type="entry name" value="Peptidase_M9A/M9B"/>
</dbReference>
<reference evidence="16 17" key="1">
    <citation type="submission" date="2022-11" db="EMBL/GenBank/DDBJ databases">
        <title>Spartinivicinus poritis sp. nov., isolated from scleractinian coral Porites lutea.</title>
        <authorList>
            <person name="Zhang G."/>
            <person name="Cai L."/>
            <person name="Wei Q."/>
        </authorList>
    </citation>
    <scope>NUCLEOTIDE SEQUENCE [LARGE SCALE GENOMIC DNA]</scope>
    <source>
        <strain evidence="16 17">A2-2</strain>
    </source>
</reference>
<dbReference type="InterPro" id="IPR013661">
    <property type="entry name" value="Peptidase_M9_N_dom"/>
</dbReference>
<keyword evidence="17" id="KW-1185">Reference proteome</keyword>
<dbReference type="Pfam" id="PF01752">
    <property type="entry name" value="Peptidase_M9"/>
    <property type="match status" value="1"/>
</dbReference>
<name>A0ABT5UEF2_9GAMM</name>
<evidence type="ECO:0000256" key="13">
    <source>
        <dbReference type="SAM" id="SignalP"/>
    </source>
</evidence>
<evidence type="ECO:0000256" key="4">
    <source>
        <dbReference type="ARBA" id="ARBA00012653"/>
    </source>
</evidence>
<dbReference type="EC" id="3.4.24.3" evidence="4"/>
<dbReference type="Pfam" id="PF08453">
    <property type="entry name" value="Peptidase_M9_N"/>
    <property type="match status" value="1"/>
</dbReference>
<evidence type="ECO:0000256" key="12">
    <source>
        <dbReference type="ARBA" id="ARBA00023145"/>
    </source>
</evidence>
<keyword evidence="8 13" id="KW-0732">Signal</keyword>
<protein>
    <recommendedName>
        <fullName evidence="4">microbial collagenase</fullName>
        <ecNumber evidence="4">3.4.24.3</ecNumber>
    </recommendedName>
</protein>
<dbReference type="Pfam" id="PF04151">
    <property type="entry name" value="PPC"/>
    <property type="match status" value="1"/>
</dbReference>
<evidence type="ECO:0000256" key="10">
    <source>
        <dbReference type="ARBA" id="ARBA00022833"/>
    </source>
</evidence>
<keyword evidence="12" id="KW-0865">Zymogen</keyword>
<dbReference type="Proteomes" id="UP001528823">
    <property type="component" value="Unassembled WGS sequence"/>
</dbReference>
<keyword evidence="9" id="KW-0378">Hydrolase</keyword>
<evidence type="ECO:0000256" key="1">
    <source>
        <dbReference type="ARBA" id="ARBA00000424"/>
    </source>
</evidence>
<dbReference type="Gene3D" id="3.40.30.160">
    <property type="entry name" value="Collagenase ColT, N-terminal domain"/>
    <property type="match status" value="1"/>
</dbReference>
<evidence type="ECO:0000259" key="14">
    <source>
        <dbReference type="Pfam" id="PF04151"/>
    </source>
</evidence>
<feature type="signal peptide" evidence="13">
    <location>
        <begin position="1"/>
        <end position="19"/>
    </location>
</feature>
<evidence type="ECO:0000313" key="17">
    <source>
        <dbReference type="Proteomes" id="UP001528823"/>
    </source>
</evidence>
<organism evidence="16 17">
    <name type="scientific">Spartinivicinus poritis</name>
    <dbReference type="NCBI Taxonomy" id="2994640"/>
    <lineage>
        <taxon>Bacteria</taxon>
        <taxon>Pseudomonadati</taxon>
        <taxon>Pseudomonadota</taxon>
        <taxon>Gammaproteobacteria</taxon>
        <taxon>Oceanospirillales</taxon>
        <taxon>Zooshikellaceae</taxon>
        <taxon>Spartinivicinus</taxon>
    </lineage>
</organism>
<evidence type="ECO:0000256" key="7">
    <source>
        <dbReference type="ARBA" id="ARBA00022723"/>
    </source>
</evidence>
<dbReference type="PANTHER" id="PTHR13062">
    <property type="entry name" value="COLLAGENASE"/>
    <property type="match status" value="1"/>
</dbReference>
<keyword evidence="11" id="KW-0482">Metalloprotease</keyword>
<evidence type="ECO:0000256" key="2">
    <source>
        <dbReference type="ARBA" id="ARBA00001947"/>
    </source>
</evidence>
<feature type="chain" id="PRO_5046704732" description="microbial collagenase" evidence="13">
    <location>
        <begin position="20"/>
        <end position="718"/>
    </location>
</feature>
<dbReference type="RefSeq" id="WP_274691064.1">
    <property type="nucleotide sequence ID" value="NZ_JAPMOU010000041.1"/>
</dbReference>
<dbReference type="InterPro" id="IPR007280">
    <property type="entry name" value="Peptidase_C_arc/bac"/>
</dbReference>
<evidence type="ECO:0000256" key="11">
    <source>
        <dbReference type="ARBA" id="ARBA00023049"/>
    </source>
</evidence>
<feature type="domain" description="Peptidase C-terminal archaeal/bacterial" evidence="14">
    <location>
        <begin position="633"/>
        <end position="698"/>
    </location>
</feature>